<dbReference type="SMART" id="SM00365">
    <property type="entry name" value="LRR_SD22"/>
    <property type="match status" value="8"/>
</dbReference>
<dbReference type="GO" id="GO:0051707">
    <property type="term" value="P:response to other organism"/>
    <property type="evidence" value="ECO:0007669"/>
    <property type="project" value="UniProtKB-ARBA"/>
</dbReference>
<evidence type="ECO:0000259" key="23">
    <source>
        <dbReference type="PROSITE" id="PS50011"/>
    </source>
</evidence>
<dbReference type="Gene3D" id="3.80.10.10">
    <property type="entry name" value="Ribonuclease Inhibitor"/>
    <property type="match status" value="5"/>
</dbReference>
<keyword evidence="12" id="KW-0547">Nucleotide-binding</keyword>
<keyword evidence="8" id="KW-0808">Transferase</keyword>
<keyword evidence="4" id="KW-1003">Cell membrane</keyword>
<evidence type="ECO:0000256" key="18">
    <source>
        <dbReference type="ARBA" id="ARBA00023180"/>
    </source>
</evidence>
<dbReference type="FunFam" id="3.80.10.10:FF:000129">
    <property type="entry name" value="Leucine-rich repeat receptor-like kinase"/>
    <property type="match status" value="1"/>
</dbReference>
<dbReference type="FunFam" id="3.80.10.10:FF:000383">
    <property type="entry name" value="Leucine-rich repeat receptor protein kinase EMS1"/>
    <property type="match status" value="1"/>
</dbReference>
<comment type="similarity">
    <text evidence="2">Belongs to the protein kinase superfamily. Ser/Thr protein kinase family.</text>
</comment>
<keyword evidence="15 21" id="KW-1133">Transmembrane helix</keyword>
<gene>
    <name evidence="25" type="primary">LOC113732630</name>
</gene>
<dbReference type="InterPro" id="IPR008271">
    <property type="entry name" value="Ser/Thr_kinase_AS"/>
</dbReference>
<evidence type="ECO:0000256" key="8">
    <source>
        <dbReference type="ARBA" id="ARBA00022679"/>
    </source>
</evidence>
<keyword evidence="11" id="KW-0677">Repeat</keyword>
<evidence type="ECO:0000256" key="5">
    <source>
        <dbReference type="ARBA" id="ARBA00022527"/>
    </source>
</evidence>
<dbReference type="InterPro" id="IPR051809">
    <property type="entry name" value="Plant_receptor-like_S/T_kinase"/>
</dbReference>
<accession>A0A6P6WGL6</accession>
<evidence type="ECO:0000256" key="4">
    <source>
        <dbReference type="ARBA" id="ARBA00022475"/>
    </source>
</evidence>
<dbReference type="PROSITE" id="PS51450">
    <property type="entry name" value="LRR"/>
    <property type="match status" value="2"/>
</dbReference>
<dbReference type="Pfam" id="PF00069">
    <property type="entry name" value="Pkinase"/>
    <property type="match status" value="1"/>
</dbReference>
<keyword evidence="5" id="KW-0723">Serine/threonine-protein kinase</keyword>
<keyword evidence="18" id="KW-0325">Glycoprotein</keyword>
<proteinExistence type="inferred from homology"/>
<organism evidence="24 25">
    <name type="scientific">Coffea arabica</name>
    <name type="common">Arabian coffee</name>
    <dbReference type="NCBI Taxonomy" id="13443"/>
    <lineage>
        <taxon>Eukaryota</taxon>
        <taxon>Viridiplantae</taxon>
        <taxon>Streptophyta</taxon>
        <taxon>Embryophyta</taxon>
        <taxon>Tracheophyta</taxon>
        <taxon>Spermatophyta</taxon>
        <taxon>Magnoliopsida</taxon>
        <taxon>eudicotyledons</taxon>
        <taxon>Gunneridae</taxon>
        <taxon>Pentapetalae</taxon>
        <taxon>asterids</taxon>
        <taxon>lamiids</taxon>
        <taxon>Gentianales</taxon>
        <taxon>Rubiaceae</taxon>
        <taxon>Ixoroideae</taxon>
        <taxon>Gardenieae complex</taxon>
        <taxon>Bertiereae - Coffeeae clade</taxon>
        <taxon>Coffeeae</taxon>
        <taxon>Coffea</taxon>
    </lineage>
</organism>
<evidence type="ECO:0000256" key="21">
    <source>
        <dbReference type="SAM" id="Phobius"/>
    </source>
</evidence>
<dbReference type="CDD" id="cd14066">
    <property type="entry name" value="STKc_IRAK"/>
    <property type="match status" value="1"/>
</dbReference>
<sequence length="1160" mass="129133">MNKIYYSFCLIFSLAWLAVMAASNSNITADQSALLAFKDRMITSESQKILAKNWSVTSFVCDWMGITCGSRHLRVTALNISDMNLAGTIPPQLGNLSFLVSLDIKRNNFHGELPRELAHLRRLRHLDFGINNLGGELPSWFGYLHKLQYLSLRNNSFTGSIPPSISNMSNLETLWLSHNSLEGSVPIEFQNLNNLENLIIEQNQLSGPFPLHISNISSLQAISFMSNRLSGILPDNICHGLQKLTWLGLGGNNLTGQIPSTLSQCSLLQQFSLASNHLSGSIPKAIWNLTMLEGLYLGSNNLTGATPNEIGNLTMLTILDFAVNKLSGAIPMEIGNLAWLTSLYFQSNKLTGGIPEKIGNLHRLETLVLGDNTLSGSIPTEISNISSLQVIELYQNKFSGTIPLTMNHKLNNLETLSLYQNYLSGVIPNSISNASNLVDLMLDDNELIGSIPSSLGSLRNLQLINLAFNRLSSESSSPELSFFTSLTTCRSLRYLEVHQNPLNGFLPASFSNYSSSLEDFGAFNCKIKGSIPLGISNLSSLLYLDFSNNELIGSIPRTINRLMNLQEFYLESNQIRDVLDSFCGFQSLGYLALGQNQFFGSIPECFRNMTSLRQIFLDSNRLASTIPATLLSMKDLQVLSLSSNFFSGSLPREIGNLKAIYSLDLSINKLSDVIPTTIGELQALQTLSLAKNNLQGSIPKSISNMLNLEFLDISHNNLSGTIPKSLEALKYLKEFNVSFNRLSGEIPRGGPFRSFTGQLFMNNEALCGDPRLSVPPCQSNSITKSNKRKKLLLVMLLSGIAAILMVVTITIWILRWLKKPNISSGTELMSVAKYGRFSYYELLHSTNNYSESNLIGKGSIGSVYKGILSDGIAVAIKVFNLQVEGALKSFDRECEVLKSLRHRNLTKVLGSCSNPEFKALVLKYMPNGSLETWLYSHNYLLDLIQRVNIMIDVACALEYLHYGYNIPVVHCDLKPSNILLDEDMVAHVSDFGITKMFGEGESILHTETFATLGYIAPEYGSEGIVSTRIDVYSFGIVLMETFTRVKPTDEMFSRDLILKSWVEDSLPDAFQVIDANLIRQEDEHFTDKMKCVIFIMKLALNCCRESPGERMNMKDVLVELKKIKHQLLIIVSSYHFVQILPLDIGSCFSYSFELITYYFF</sequence>
<dbReference type="Pfam" id="PF08263">
    <property type="entry name" value="LRRNT_2"/>
    <property type="match status" value="1"/>
</dbReference>
<evidence type="ECO:0000256" key="22">
    <source>
        <dbReference type="SAM" id="SignalP"/>
    </source>
</evidence>
<comment type="subcellular location">
    <subcellularLocation>
        <location evidence="1">Cell membrane</location>
        <topology evidence="1">Single-pass membrane protein</topology>
    </subcellularLocation>
</comment>
<dbReference type="GO" id="GO:0006952">
    <property type="term" value="P:defense response"/>
    <property type="evidence" value="ECO:0007669"/>
    <property type="project" value="UniProtKB-ARBA"/>
</dbReference>
<feature type="transmembrane region" description="Helical" evidence="21">
    <location>
        <begin position="791"/>
        <end position="814"/>
    </location>
</feature>
<reference evidence="24" key="1">
    <citation type="journal article" date="2025" name="Foods">
        <title>Unveiling the Microbial Signatures of Arabica Coffee Cherries: Insights into Ripeness Specific Diversity, Functional Traits, and Implications for Quality and Safety.</title>
        <authorList>
            <consortium name="RefSeq"/>
            <person name="Tenea G.N."/>
            <person name="Cifuentes V."/>
            <person name="Reyes P."/>
            <person name="Cevallos-Vallejos M."/>
        </authorList>
    </citation>
    <scope>NUCLEOTIDE SEQUENCE [LARGE SCALE GENOMIC DNA]</scope>
</reference>
<dbReference type="Pfam" id="PF00560">
    <property type="entry name" value="LRR_1"/>
    <property type="match status" value="5"/>
</dbReference>
<dbReference type="InterPro" id="IPR013210">
    <property type="entry name" value="LRR_N_plant-typ"/>
</dbReference>
<reference evidence="25" key="2">
    <citation type="submission" date="2025-08" db="UniProtKB">
        <authorList>
            <consortium name="RefSeq"/>
        </authorList>
    </citation>
    <scope>IDENTIFICATION</scope>
    <source>
        <tissue evidence="25">Leaves</tissue>
    </source>
</reference>
<keyword evidence="6" id="KW-0597">Phosphoprotein</keyword>
<dbReference type="GO" id="GO:0005886">
    <property type="term" value="C:plasma membrane"/>
    <property type="evidence" value="ECO:0007669"/>
    <property type="project" value="UniProtKB-SubCell"/>
</dbReference>
<dbReference type="SUPFAM" id="SSF56112">
    <property type="entry name" value="Protein kinase-like (PK-like)"/>
    <property type="match status" value="1"/>
</dbReference>
<dbReference type="Pfam" id="PF23598">
    <property type="entry name" value="LRR_14"/>
    <property type="match status" value="1"/>
</dbReference>
<dbReference type="GO" id="GO:0004674">
    <property type="term" value="F:protein serine/threonine kinase activity"/>
    <property type="evidence" value="ECO:0007669"/>
    <property type="project" value="UniProtKB-KW"/>
</dbReference>
<dbReference type="InterPro" id="IPR003591">
    <property type="entry name" value="Leu-rich_rpt_typical-subtyp"/>
</dbReference>
<dbReference type="SUPFAM" id="SSF52058">
    <property type="entry name" value="L domain-like"/>
    <property type="match status" value="3"/>
</dbReference>
<evidence type="ECO:0000256" key="17">
    <source>
        <dbReference type="ARBA" id="ARBA00023170"/>
    </source>
</evidence>
<dbReference type="InterPro" id="IPR000719">
    <property type="entry name" value="Prot_kinase_dom"/>
</dbReference>
<keyword evidence="7" id="KW-0433">Leucine-rich repeat</keyword>
<keyword evidence="17" id="KW-0675">Receptor</keyword>
<evidence type="ECO:0000256" key="9">
    <source>
        <dbReference type="ARBA" id="ARBA00022692"/>
    </source>
</evidence>
<dbReference type="OrthoDB" id="676979at2759"/>
<evidence type="ECO:0000256" key="15">
    <source>
        <dbReference type="ARBA" id="ARBA00022989"/>
    </source>
</evidence>
<keyword evidence="10 22" id="KW-0732">Signal</keyword>
<evidence type="ECO:0000256" key="14">
    <source>
        <dbReference type="ARBA" id="ARBA00022840"/>
    </source>
</evidence>
<dbReference type="PANTHER" id="PTHR27008:SF585">
    <property type="entry name" value="PROTEIN KINASE DOMAIN-CONTAINING PROTEIN"/>
    <property type="match status" value="1"/>
</dbReference>
<dbReference type="SMART" id="SM00220">
    <property type="entry name" value="S_TKc"/>
    <property type="match status" value="1"/>
</dbReference>
<dbReference type="RefSeq" id="XP_027114345.1">
    <property type="nucleotide sequence ID" value="XM_027258544.2"/>
</dbReference>
<dbReference type="AlphaFoldDB" id="A0A6P6WGL6"/>
<protein>
    <recommendedName>
        <fullName evidence="3">non-specific serine/threonine protein kinase</fullName>
        <ecNumber evidence="3">2.7.11.1</ecNumber>
    </recommendedName>
</protein>
<dbReference type="Gene3D" id="1.10.510.10">
    <property type="entry name" value="Transferase(Phosphotransferase) domain 1"/>
    <property type="match status" value="1"/>
</dbReference>
<evidence type="ECO:0000256" key="16">
    <source>
        <dbReference type="ARBA" id="ARBA00023136"/>
    </source>
</evidence>
<keyword evidence="9 21" id="KW-0812">Transmembrane</keyword>
<dbReference type="Gene3D" id="3.30.200.20">
    <property type="entry name" value="Phosphorylase Kinase, domain 1"/>
    <property type="match status" value="1"/>
</dbReference>
<feature type="chain" id="PRO_5027977063" description="non-specific serine/threonine protein kinase" evidence="22">
    <location>
        <begin position="22"/>
        <end position="1160"/>
    </location>
</feature>
<evidence type="ECO:0000256" key="3">
    <source>
        <dbReference type="ARBA" id="ARBA00012513"/>
    </source>
</evidence>
<evidence type="ECO:0000256" key="10">
    <source>
        <dbReference type="ARBA" id="ARBA00022729"/>
    </source>
</evidence>
<evidence type="ECO:0000256" key="7">
    <source>
        <dbReference type="ARBA" id="ARBA00022614"/>
    </source>
</evidence>
<dbReference type="InterPro" id="IPR011009">
    <property type="entry name" value="Kinase-like_dom_sf"/>
</dbReference>
<evidence type="ECO:0000256" key="2">
    <source>
        <dbReference type="ARBA" id="ARBA00008684"/>
    </source>
</evidence>
<evidence type="ECO:0000256" key="20">
    <source>
        <dbReference type="ARBA" id="ARBA00048679"/>
    </source>
</evidence>
<evidence type="ECO:0000256" key="13">
    <source>
        <dbReference type="ARBA" id="ARBA00022777"/>
    </source>
</evidence>
<dbReference type="InterPro" id="IPR055414">
    <property type="entry name" value="LRR_R13L4/SHOC2-like"/>
</dbReference>
<dbReference type="FunFam" id="3.80.10.10:FF:000095">
    <property type="entry name" value="LRR receptor-like serine/threonine-protein kinase GSO1"/>
    <property type="match status" value="2"/>
</dbReference>
<dbReference type="FunFam" id="1.10.510.10:FF:000358">
    <property type="entry name" value="Putative leucine-rich repeat receptor-like serine/threonine-protein kinase"/>
    <property type="match status" value="1"/>
</dbReference>
<evidence type="ECO:0000256" key="11">
    <source>
        <dbReference type="ARBA" id="ARBA00022737"/>
    </source>
</evidence>
<evidence type="ECO:0000256" key="6">
    <source>
        <dbReference type="ARBA" id="ARBA00022553"/>
    </source>
</evidence>
<keyword evidence="14" id="KW-0067">ATP-binding</keyword>
<name>A0A6P6WGL6_COFAR</name>
<evidence type="ECO:0000313" key="25">
    <source>
        <dbReference type="RefSeq" id="XP_027114345.1"/>
    </source>
</evidence>
<dbReference type="FunFam" id="3.30.200.20:FF:000661">
    <property type="entry name" value="Serine-threonine protein kinase plant-type"/>
    <property type="match status" value="1"/>
</dbReference>
<dbReference type="SMART" id="SM00369">
    <property type="entry name" value="LRR_TYP"/>
    <property type="match status" value="12"/>
</dbReference>
<feature type="signal peptide" evidence="22">
    <location>
        <begin position="1"/>
        <end position="21"/>
    </location>
</feature>
<dbReference type="InterPro" id="IPR032675">
    <property type="entry name" value="LRR_dom_sf"/>
</dbReference>
<comment type="catalytic activity">
    <reaction evidence="19">
        <text>L-threonyl-[protein] + ATP = O-phospho-L-threonyl-[protein] + ADP + H(+)</text>
        <dbReference type="Rhea" id="RHEA:46608"/>
        <dbReference type="Rhea" id="RHEA-COMP:11060"/>
        <dbReference type="Rhea" id="RHEA-COMP:11605"/>
        <dbReference type="ChEBI" id="CHEBI:15378"/>
        <dbReference type="ChEBI" id="CHEBI:30013"/>
        <dbReference type="ChEBI" id="CHEBI:30616"/>
        <dbReference type="ChEBI" id="CHEBI:61977"/>
        <dbReference type="ChEBI" id="CHEBI:456216"/>
        <dbReference type="EC" id="2.7.11.1"/>
    </reaction>
</comment>
<evidence type="ECO:0000256" key="1">
    <source>
        <dbReference type="ARBA" id="ARBA00004162"/>
    </source>
</evidence>
<dbReference type="GeneID" id="113732630"/>
<dbReference type="PROSITE" id="PS00108">
    <property type="entry name" value="PROTEIN_KINASE_ST"/>
    <property type="match status" value="1"/>
</dbReference>
<keyword evidence="24" id="KW-1185">Reference proteome</keyword>
<dbReference type="PANTHER" id="PTHR27008">
    <property type="entry name" value="OS04G0122200 PROTEIN"/>
    <property type="match status" value="1"/>
</dbReference>
<dbReference type="Pfam" id="PF13855">
    <property type="entry name" value="LRR_8"/>
    <property type="match status" value="2"/>
</dbReference>
<keyword evidence="16 21" id="KW-0472">Membrane</keyword>
<dbReference type="GO" id="GO:0005524">
    <property type="term" value="F:ATP binding"/>
    <property type="evidence" value="ECO:0007669"/>
    <property type="project" value="UniProtKB-KW"/>
</dbReference>
<dbReference type="PROSITE" id="PS50011">
    <property type="entry name" value="PROTEIN_KINASE_DOM"/>
    <property type="match status" value="1"/>
</dbReference>
<keyword evidence="13" id="KW-0418">Kinase</keyword>
<evidence type="ECO:0000256" key="12">
    <source>
        <dbReference type="ARBA" id="ARBA00022741"/>
    </source>
</evidence>
<feature type="domain" description="Protein kinase" evidence="23">
    <location>
        <begin position="849"/>
        <end position="1128"/>
    </location>
</feature>
<dbReference type="EC" id="2.7.11.1" evidence="3"/>
<evidence type="ECO:0000313" key="24">
    <source>
        <dbReference type="Proteomes" id="UP001652660"/>
    </source>
</evidence>
<comment type="catalytic activity">
    <reaction evidence="20">
        <text>L-seryl-[protein] + ATP = O-phospho-L-seryl-[protein] + ADP + H(+)</text>
        <dbReference type="Rhea" id="RHEA:17989"/>
        <dbReference type="Rhea" id="RHEA-COMP:9863"/>
        <dbReference type="Rhea" id="RHEA-COMP:11604"/>
        <dbReference type="ChEBI" id="CHEBI:15378"/>
        <dbReference type="ChEBI" id="CHEBI:29999"/>
        <dbReference type="ChEBI" id="CHEBI:30616"/>
        <dbReference type="ChEBI" id="CHEBI:83421"/>
        <dbReference type="ChEBI" id="CHEBI:456216"/>
        <dbReference type="EC" id="2.7.11.1"/>
    </reaction>
</comment>
<evidence type="ECO:0000256" key="19">
    <source>
        <dbReference type="ARBA" id="ARBA00047899"/>
    </source>
</evidence>
<dbReference type="InterPro" id="IPR001611">
    <property type="entry name" value="Leu-rich_rpt"/>
</dbReference>
<dbReference type="Proteomes" id="UP001652660">
    <property type="component" value="Chromosome 2e"/>
</dbReference>